<evidence type="ECO:0000313" key="1">
    <source>
        <dbReference type="EMBL" id="SVD31811.1"/>
    </source>
</evidence>
<sequence>MATQTLIVKYVLMVFVENLGDV</sequence>
<accession>A0A382UDH7</accession>
<dbReference type="AlphaFoldDB" id="A0A382UDH7"/>
<dbReference type="EMBL" id="UINC01143089">
    <property type="protein sequence ID" value="SVD31811.1"/>
    <property type="molecule type" value="Genomic_DNA"/>
</dbReference>
<protein>
    <submittedName>
        <fullName evidence="1">Uncharacterized protein</fullName>
    </submittedName>
</protein>
<proteinExistence type="predicted"/>
<name>A0A382UDH7_9ZZZZ</name>
<organism evidence="1">
    <name type="scientific">marine metagenome</name>
    <dbReference type="NCBI Taxonomy" id="408172"/>
    <lineage>
        <taxon>unclassified sequences</taxon>
        <taxon>metagenomes</taxon>
        <taxon>ecological metagenomes</taxon>
    </lineage>
</organism>
<reference evidence="1" key="1">
    <citation type="submission" date="2018-05" db="EMBL/GenBank/DDBJ databases">
        <authorList>
            <person name="Lanie J.A."/>
            <person name="Ng W.-L."/>
            <person name="Kazmierczak K.M."/>
            <person name="Andrzejewski T.M."/>
            <person name="Davidsen T.M."/>
            <person name="Wayne K.J."/>
            <person name="Tettelin H."/>
            <person name="Glass J.I."/>
            <person name="Rusch D."/>
            <person name="Podicherti R."/>
            <person name="Tsui H.-C.T."/>
            <person name="Winkler M.E."/>
        </authorList>
    </citation>
    <scope>NUCLEOTIDE SEQUENCE</scope>
</reference>
<gene>
    <name evidence="1" type="ORF">METZ01_LOCUS384665</name>
</gene>